<dbReference type="PANTHER" id="PTHR12706:SF30">
    <property type="entry name" value="PROTEIN STRAWBERRY NOTCH-RELATED"/>
    <property type="match status" value="1"/>
</dbReference>
<dbReference type="RefSeq" id="WP_007092624.1">
    <property type="nucleotide sequence ID" value="NZ_CP142125.1"/>
</dbReference>
<evidence type="ECO:0000256" key="1">
    <source>
        <dbReference type="ARBA" id="ARBA00006992"/>
    </source>
</evidence>
<dbReference type="SUPFAM" id="SSF52540">
    <property type="entry name" value="P-loop containing nucleoside triphosphate hydrolases"/>
    <property type="match status" value="2"/>
</dbReference>
<dbReference type="Pfam" id="PF13872">
    <property type="entry name" value="AAA_34"/>
    <property type="match status" value="1"/>
</dbReference>
<evidence type="ECO:0008006" key="6">
    <source>
        <dbReference type="Google" id="ProtNLM"/>
    </source>
</evidence>
<dbReference type="Gene3D" id="3.40.50.300">
    <property type="entry name" value="P-loop containing nucleotide triphosphate hydrolases"/>
    <property type="match status" value="1"/>
</dbReference>
<dbReference type="InterPro" id="IPR039187">
    <property type="entry name" value="SNO_AAA"/>
</dbReference>
<dbReference type="InterPro" id="IPR026741">
    <property type="entry name" value="SNO"/>
</dbReference>
<dbReference type="HOGENOM" id="CLU_252982_0_0_10"/>
<dbReference type="GO" id="GO:0006355">
    <property type="term" value="P:regulation of DNA-templated transcription"/>
    <property type="evidence" value="ECO:0007669"/>
    <property type="project" value="InterPro"/>
</dbReference>
<dbReference type="InterPro" id="IPR026937">
    <property type="entry name" value="SBNO_Helicase_C_dom"/>
</dbReference>
<dbReference type="PANTHER" id="PTHR12706">
    <property type="entry name" value="STRAWBERRY NOTCH-RELATED"/>
    <property type="match status" value="1"/>
</dbReference>
<evidence type="ECO:0000259" key="2">
    <source>
        <dbReference type="Pfam" id="PF13871"/>
    </source>
</evidence>
<organism evidence="4 5">
    <name type="scientific">Kordia algicida OT-1</name>
    <dbReference type="NCBI Taxonomy" id="391587"/>
    <lineage>
        <taxon>Bacteria</taxon>
        <taxon>Pseudomonadati</taxon>
        <taxon>Bacteroidota</taxon>
        <taxon>Flavobacteriia</taxon>
        <taxon>Flavobacteriales</taxon>
        <taxon>Flavobacteriaceae</taxon>
        <taxon>Kordia</taxon>
    </lineage>
</organism>
<evidence type="ECO:0000259" key="3">
    <source>
        <dbReference type="Pfam" id="PF13872"/>
    </source>
</evidence>
<accession>A9E991</accession>
<keyword evidence="5" id="KW-1185">Reference proteome</keyword>
<evidence type="ECO:0000313" key="5">
    <source>
        <dbReference type="Proteomes" id="UP000002945"/>
    </source>
</evidence>
<proteinExistence type="inferred from homology"/>
<dbReference type="InterPro" id="IPR027417">
    <property type="entry name" value="P-loop_NTPase"/>
</dbReference>
<comment type="similarity">
    <text evidence="1">Belongs to the SBNO family.</text>
</comment>
<name>A9E991_9FLAO</name>
<evidence type="ECO:0000313" key="4">
    <source>
        <dbReference type="EMBL" id="EDP94650.1"/>
    </source>
</evidence>
<feature type="domain" description="Strawberry notch AAA" evidence="3">
    <location>
        <begin position="91"/>
        <end position="387"/>
    </location>
</feature>
<feature type="domain" description="Strawberry notch helicase C" evidence="2">
    <location>
        <begin position="596"/>
        <end position="834"/>
    </location>
</feature>
<dbReference type="Proteomes" id="UP000002945">
    <property type="component" value="Unassembled WGS sequence"/>
</dbReference>
<dbReference type="Pfam" id="PF13871">
    <property type="entry name" value="Helicase_C_4"/>
    <property type="match status" value="1"/>
</dbReference>
<protein>
    <recommendedName>
        <fullName evidence="6">Helicase ATP-binding domain-containing protein</fullName>
    </recommendedName>
</protein>
<dbReference type="OrthoDB" id="9815272at2"/>
<dbReference type="eggNOG" id="COG0553">
    <property type="taxonomic scope" value="Bacteria"/>
</dbReference>
<gene>
    <name evidence="4" type="ORF">KAOT1_00200</name>
</gene>
<sequence length="1421" mass="162669">MNSEALQIEEQENLFSQSSEEILKLAEDQTALVKYEPKSKASYVMDTLIPRNMAYEVQSSLDHIVQRHGNIDNLVRDGLKYKTTQELWNVLSAEQIDSLGLYLHQFKKEQGIIIADQTGIGKGRQGAGVIRYAVMQGYLPVFFTKSPNLFTDMYRDLKAINFENINPFIINNSSDAQIKDAKGLVIFSPLGKVEQKALLTEETAYPTESPEAIAWYKTIGKSMPDPEEVPTTMVSQTLDHMPLGYDMVFCTYSQIQSAHPYKRLWLEKMISNGIEGSTKFKKVVFILDESHMAGGYDSIIGRWMREVLPKTKACCYLSATFAKYPEVMPFYGKKTAIMETGLRDSEFVMAMKSGGLALQEIVASNLAESGQLIRRQRSSKGIKIQYKVLDEEPRRSKNRASVNRIISLMNEVVEFEADYIAPILAEIHAEARAEAGTTKSAPRGLGVKQAPYFSRVFNVVDQMLFALKVVDVAKETISLLKQDKKVVIAFKSTMGTFLKDLKMLSGDILPLQAMDFTRTLVKGLDSVFYYNYTTFLNEKTRERIPLEDLPYNGIQKYKDIRKRMRLERTGLSISPIDKLISLIEKEKKPKHLGGHNGTHFTVAEVTGRSQRIDMSNDDYGVIVGHRKNTEKAFREFNSGTIDVLLINQSGSTGASAHSSKDFLDQRPREMLIHQLELDINVEVQKRGRIDRTGQVHLPGYQYIVSDIPLEKRLMSMLKGKMKSLDANTTGSQNTNDDTLESPDFFNKYGDKVAWQWISEHPEKMDILGYPTYRYIRVKKEKVRVRKDSKEGAMLQLTGRAGLLQVEDQESLYNDLFERYENQIKLEKQNGTYDLETEFLRLDADVKKRFLYAKGSGGTTPFGKDAVREDTIINNLRRPYTRKEIDKRIYEKLQGNKPVQLRKEFENKLLEKYPKIIASRKEKRLETLKKLKDDRDTLPKLGSGADAQANEKIKSDLEKIEQLIASKTSDMAIYIAGLEATQSKILDYVSMWDIGDVVRVPFVGSLESSWGIYLGISIGGKMSNPYTLSNISLQFLVTDSRKQVTYNLQPAEQAYISQIFTESKNITDADREMVELEWNALIKKASKKRERRQILTENIVKVSYKIGSKNKLIKYNTKDNRIKSGILMNREFGQEGEKNGALYPISHAYITISSLEKEAFFEDHKVLVRFKRISETLFNVYISKKGLWKASVDEKLRVLLFREADEHSDSLPEFIQNAGEMTARLHKENLEAFLKRLDFYKLRFLGEAKELEDWEVENKEDWKSRSQQDKGEYKYALGRAYGQGTNPTVGFTNYIEPTTAFPFGIVVYNRALLDKERYNYSLKPIFESLREPYMIWKNSFTQSAPKKLFNDVVRKARTLKLHEAINLLGNFIIENLHEEGNAEFVLGDYTIAKLGRIFYEDTIAEISEIEELISQLQIALEQ</sequence>
<comment type="caution">
    <text evidence="4">The sequence shown here is derived from an EMBL/GenBank/DDBJ whole genome shotgun (WGS) entry which is preliminary data.</text>
</comment>
<reference evidence="4 5" key="1">
    <citation type="journal article" date="2011" name="J. Bacteriol.">
        <title>Genome sequence of the algicidal bacterium Kordia algicida OT-1.</title>
        <authorList>
            <person name="Lee H.S."/>
            <person name="Kang S.G."/>
            <person name="Kwon K.K."/>
            <person name="Lee J.H."/>
            <person name="Kim S.J."/>
        </authorList>
    </citation>
    <scope>NUCLEOTIDE SEQUENCE [LARGE SCALE GENOMIC DNA]</scope>
    <source>
        <strain evidence="4 5">OT-1</strain>
    </source>
</reference>
<dbReference type="EMBL" id="ABIB01000014">
    <property type="protein sequence ID" value="EDP94650.1"/>
    <property type="molecule type" value="Genomic_DNA"/>
</dbReference>
<dbReference type="eggNOG" id="COG1203">
    <property type="taxonomic scope" value="Bacteria"/>
</dbReference>
<dbReference type="STRING" id="391587.KAOT1_00200"/>